<dbReference type="InterPro" id="IPR010918">
    <property type="entry name" value="PurM-like_C_dom"/>
</dbReference>
<dbReference type="InterPro" id="IPR036676">
    <property type="entry name" value="PurM-like_C_sf"/>
</dbReference>
<name>A0A1U7M715_TISCR</name>
<comment type="similarity">
    <text evidence="1">Belongs to the HypE family.</text>
</comment>
<keyword evidence="5" id="KW-1185">Reference proteome</keyword>
<dbReference type="InterPro" id="IPR036921">
    <property type="entry name" value="PurM-like_N_sf"/>
</dbReference>
<evidence type="ECO:0000259" key="3">
    <source>
        <dbReference type="Pfam" id="PF02769"/>
    </source>
</evidence>
<organism evidence="4 5">
    <name type="scientific">Tissierella creatinophila DSM 6911</name>
    <dbReference type="NCBI Taxonomy" id="1123403"/>
    <lineage>
        <taxon>Bacteria</taxon>
        <taxon>Bacillati</taxon>
        <taxon>Bacillota</taxon>
        <taxon>Tissierellia</taxon>
        <taxon>Tissierellales</taxon>
        <taxon>Tissierellaceae</taxon>
        <taxon>Tissierella</taxon>
    </lineage>
</organism>
<dbReference type="Gene3D" id="3.30.1330.10">
    <property type="entry name" value="PurM-like, N-terminal domain"/>
    <property type="match status" value="1"/>
</dbReference>
<dbReference type="GO" id="GO:0051604">
    <property type="term" value="P:protein maturation"/>
    <property type="evidence" value="ECO:0007669"/>
    <property type="project" value="TreeGrafter"/>
</dbReference>
<evidence type="ECO:0000313" key="4">
    <source>
        <dbReference type="EMBL" id="OLS02988.1"/>
    </source>
</evidence>
<dbReference type="InterPro" id="IPR016188">
    <property type="entry name" value="PurM-like_N"/>
</dbReference>
<dbReference type="Gene3D" id="3.90.650.10">
    <property type="entry name" value="PurM-like C-terminal domain"/>
    <property type="match status" value="1"/>
</dbReference>
<dbReference type="AlphaFoldDB" id="A0A1U7M715"/>
<dbReference type="Pfam" id="PF02769">
    <property type="entry name" value="AIRS_C"/>
    <property type="match status" value="1"/>
</dbReference>
<dbReference type="OrthoDB" id="153904at2"/>
<reference evidence="4 5" key="1">
    <citation type="submission" date="2016-02" db="EMBL/GenBank/DDBJ databases">
        <title>Genome sequence of Tissierella creatinophila DSM 6911.</title>
        <authorList>
            <person name="Poehlein A."/>
            <person name="Daniel R."/>
        </authorList>
    </citation>
    <scope>NUCLEOTIDE SEQUENCE [LARGE SCALE GENOMIC DNA]</scope>
    <source>
        <strain evidence="4 5">DSM 6911</strain>
    </source>
</reference>
<dbReference type="PANTHER" id="PTHR30303:SF4">
    <property type="entry name" value="HYDROGENASE EXPRESSION_FORMATION PROTEIN HYPE"/>
    <property type="match status" value="1"/>
</dbReference>
<dbReference type="SUPFAM" id="SSF56042">
    <property type="entry name" value="PurM C-terminal domain-like"/>
    <property type="match status" value="1"/>
</dbReference>
<dbReference type="RefSeq" id="WP_143583081.1">
    <property type="nucleotide sequence ID" value="NZ_LTDM01000013.1"/>
</dbReference>
<gene>
    <name evidence="4" type="primary">hypE</name>
    <name evidence="4" type="ORF">TICRE_10450</name>
</gene>
<evidence type="ECO:0000256" key="1">
    <source>
        <dbReference type="ARBA" id="ARBA00006243"/>
    </source>
</evidence>
<dbReference type="SUPFAM" id="SSF55326">
    <property type="entry name" value="PurM N-terminal domain-like"/>
    <property type="match status" value="1"/>
</dbReference>
<dbReference type="InterPro" id="IPR011854">
    <property type="entry name" value="HypE"/>
</dbReference>
<comment type="caution">
    <text evidence="4">The sequence shown here is derived from an EMBL/GenBank/DDBJ whole genome shotgun (WGS) entry which is preliminary data.</text>
</comment>
<feature type="domain" description="PurM-like C-terminal" evidence="3">
    <location>
        <begin position="152"/>
        <end position="304"/>
    </location>
</feature>
<dbReference type="PIRSF" id="PIRSF005644">
    <property type="entry name" value="Hdrgns_mtr_HypE"/>
    <property type="match status" value="1"/>
</dbReference>
<evidence type="ECO:0000259" key="2">
    <source>
        <dbReference type="Pfam" id="PF00586"/>
    </source>
</evidence>
<feature type="domain" description="PurM-like N-terminal" evidence="2">
    <location>
        <begin position="33"/>
        <end position="139"/>
    </location>
</feature>
<dbReference type="Pfam" id="PF00586">
    <property type="entry name" value="AIRS"/>
    <property type="match status" value="1"/>
</dbReference>
<dbReference type="EMBL" id="LTDM01000013">
    <property type="protein sequence ID" value="OLS02988.1"/>
    <property type="molecule type" value="Genomic_DNA"/>
</dbReference>
<sequence>MITGKLPNDLLEKMVFKHINHKRKEVLTGASIGEDNALVDFGEEVAVLSTDPITGAVNDVGRLSIEISVNDVSTSGGDVIGVLMTLLAPRGISYEDIERIMKDAGEAAERLDVEIMGGHTEITDAVNRVVISTTVIGKIKKKNILKLEDIKKGYKVIMTKSTAIEGTSILLNDYEDFFKDKISREMIEEGKRYGEKISVKQEGEIGGKIHVNYMHDITEGGLLGAVWEAHKAINMGIKIYEEKIPITKITKEMTRILEIDPLRLISSGSMLIIADEAKSKLLIEKLNKRGISVSVIGEVIDDGAFIESKDNLKIIEPPRADELYRAIEKLNSTIDK</sequence>
<protein>
    <submittedName>
        <fullName evidence="4">Hydrogenase isoenzymes formation protein HypE</fullName>
    </submittedName>
</protein>
<accession>A0A1U7M715</accession>
<evidence type="ECO:0000313" key="5">
    <source>
        <dbReference type="Proteomes" id="UP000186112"/>
    </source>
</evidence>
<dbReference type="PANTHER" id="PTHR30303">
    <property type="entry name" value="HYDROGENASE ISOENZYMES FORMATION PROTEIN HYPE"/>
    <property type="match status" value="1"/>
</dbReference>
<proteinExistence type="inferred from homology"/>
<dbReference type="Proteomes" id="UP000186112">
    <property type="component" value="Unassembled WGS sequence"/>
</dbReference>
<dbReference type="CDD" id="cd06061">
    <property type="entry name" value="PurM-like1"/>
    <property type="match status" value="1"/>
</dbReference>